<dbReference type="AlphaFoldDB" id="A0A843AEW8"/>
<evidence type="ECO:0000313" key="2">
    <source>
        <dbReference type="Proteomes" id="UP000658733"/>
    </source>
</evidence>
<dbReference type="Proteomes" id="UP000658733">
    <property type="component" value="Unassembled WGS sequence"/>
</dbReference>
<sequence length="436" mass="49823">MEVLQNFKQLEIATELDEIDESKDQGGGSYLQKPINPELADFLFLKNDLFASSIEIYEEDVVKNNIIKVKSEEYNVQDIMNNFNKCREEISYLYGDYKQYGAGALKIVRTDDSFTLVHLPQSQLNIKKVEINGKLYPLVEQVIDYTVQSNESNNKLFLLYNVKYPKEILQHDIKGVLLWLGKSRAFNYYTIPFYVQTIPDMRNGIIIDALDEEQLKQGNNTNGVLILSKSGVKRLKSNDSDDKSDAPIMPSNVATIKKSLEKGGIGNAMLYDESDEPLVANYVSLSNSNNDYISSKIEGLKNSIISRSKIPRERYMINDIKEPMNSQKTQAFWDIYNIFISSEQTLIETALTNLIKFLYDIDVEIDMTTPIFEEVISLQIQDNLKLLNEGIITYGECSSEINRIKPSIPLINKNDDRYYQYKDVSTEDVDLTGLTA</sequence>
<reference evidence="1" key="1">
    <citation type="submission" date="2020-10" db="EMBL/GenBank/DDBJ databases">
        <title>Dehalococcoides mccartyi of a TCE/Cr reducing biochatode.</title>
        <authorList>
            <person name="Matturro B."/>
        </authorList>
    </citation>
    <scope>NUCLEOTIDE SEQUENCE</scope>
    <source>
        <strain evidence="1">Bin4</strain>
    </source>
</reference>
<organism evidence="1 2">
    <name type="scientific">Methanobrevibacter arboriphilus</name>
    <dbReference type="NCBI Taxonomy" id="39441"/>
    <lineage>
        <taxon>Archaea</taxon>
        <taxon>Methanobacteriati</taxon>
        <taxon>Methanobacteriota</taxon>
        <taxon>Methanomada group</taxon>
        <taxon>Methanobacteria</taxon>
        <taxon>Methanobacteriales</taxon>
        <taxon>Methanobacteriaceae</taxon>
        <taxon>Methanobrevibacter</taxon>
    </lineage>
</organism>
<proteinExistence type="predicted"/>
<dbReference type="EMBL" id="JADIIN010000075">
    <property type="protein sequence ID" value="MBF4469622.1"/>
    <property type="molecule type" value="Genomic_DNA"/>
</dbReference>
<name>A0A843AEW8_METAZ</name>
<protein>
    <recommendedName>
        <fullName evidence="3">Phage portal protein</fullName>
    </recommendedName>
</protein>
<evidence type="ECO:0000313" key="1">
    <source>
        <dbReference type="EMBL" id="MBF4469622.1"/>
    </source>
</evidence>
<gene>
    <name evidence="1" type="ORF">ISP01_09485</name>
</gene>
<dbReference type="RefSeq" id="WP_278524219.1">
    <property type="nucleotide sequence ID" value="NZ_JADIIN010000075.1"/>
</dbReference>
<comment type="caution">
    <text evidence="1">The sequence shown here is derived from an EMBL/GenBank/DDBJ whole genome shotgun (WGS) entry which is preliminary data.</text>
</comment>
<accession>A0A843AEW8</accession>
<evidence type="ECO:0008006" key="3">
    <source>
        <dbReference type="Google" id="ProtNLM"/>
    </source>
</evidence>